<dbReference type="PANTHER" id="PTHR20935">
    <property type="entry name" value="PHOSPHOGLYCERATE MUTASE-RELATED"/>
    <property type="match status" value="1"/>
</dbReference>
<gene>
    <name evidence="2" type="ORF">FJ693_13905</name>
</gene>
<organism evidence="2 3">
    <name type="scientific">Georgenia yuyongxinii</name>
    <dbReference type="NCBI Taxonomy" id="2589797"/>
    <lineage>
        <taxon>Bacteria</taxon>
        <taxon>Bacillati</taxon>
        <taxon>Actinomycetota</taxon>
        <taxon>Actinomycetes</taxon>
        <taxon>Micrococcales</taxon>
        <taxon>Bogoriellaceae</taxon>
        <taxon>Georgenia</taxon>
    </lineage>
</organism>
<dbReference type="SUPFAM" id="SSF53254">
    <property type="entry name" value="Phosphoglycerate mutase-like"/>
    <property type="match status" value="1"/>
</dbReference>
<accession>A0A552WNK2</accession>
<dbReference type="AlphaFoldDB" id="A0A552WNK2"/>
<evidence type="ECO:0000256" key="1">
    <source>
        <dbReference type="ARBA" id="ARBA00022801"/>
    </source>
</evidence>
<dbReference type="RefSeq" id="WP_143419078.1">
    <property type="nucleotide sequence ID" value="NZ_VJXR01000046.1"/>
</dbReference>
<dbReference type="InterPro" id="IPR013078">
    <property type="entry name" value="His_Pase_superF_clade-1"/>
</dbReference>
<name>A0A552WNK2_9MICO</name>
<comment type="caution">
    <text evidence="2">The sequence shown here is derived from an EMBL/GenBank/DDBJ whole genome shotgun (WGS) entry which is preliminary data.</text>
</comment>
<sequence length="166" mass="17494">MARTLVLLRHAKAEPEGDLGDAMRPLAGKGRKQAAALGPQLADLVGPVDVALVSSALRATETYKLVAAGMKVRAQQVVAEIYEGGPRTVLGFLQDVDEAAATVLVVGHEPTISGLASLLHDARDDLARQVSLGVPTATACVLQVPGTWQELDRSTAHLSRLIRPSY</sequence>
<dbReference type="EMBL" id="VJXR01000046">
    <property type="protein sequence ID" value="TRW44346.1"/>
    <property type="molecule type" value="Genomic_DNA"/>
</dbReference>
<dbReference type="PANTHER" id="PTHR20935:SF1">
    <property type="entry name" value="SLL1549 PROTEIN"/>
    <property type="match status" value="1"/>
</dbReference>
<dbReference type="InterPro" id="IPR051021">
    <property type="entry name" value="Mito_Ser/Thr_phosphatase"/>
</dbReference>
<dbReference type="CDD" id="cd07067">
    <property type="entry name" value="HP_PGM_like"/>
    <property type="match status" value="1"/>
</dbReference>
<protein>
    <submittedName>
        <fullName evidence="2">Phosphohistidine phosphatase</fullName>
    </submittedName>
</protein>
<proteinExistence type="predicted"/>
<dbReference type="Pfam" id="PF00300">
    <property type="entry name" value="His_Phos_1"/>
    <property type="match status" value="1"/>
</dbReference>
<evidence type="ECO:0000313" key="3">
    <source>
        <dbReference type="Proteomes" id="UP000318693"/>
    </source>
</evidence>
<keyword evidence="3" id="KW-1185">Reference proteome</keyword>
<dbReference type="Gene3D" id="3.40.50.1240">
    <property type="entry name" value="Phosphoglycerate mutase-like"/>
    <property type="match status" value="1"/>
</dbReference>
<dbReference type="InterPro" id="IPR029033">
    <property type="entry name" value="His_PPase_superfam"/>
</dbReference>
<dbReference type="SMART" id="SM00855">
    <property type="entry name" value="PGAM"/>
    <property type="match status" value="1"/>
</dbReference>
<dbReference type="GO" id="GO:0016787">
    <property type="term" value="F:hydrolase activity"/>
    <property type="evidence" value="ECO:0007669"/>
    <property type="project" value="UniProtKB-KW"/>
</dbReference>
<reference evidence="2 3" key="1">
    <citation type="submission" date="2019-07" db="EMBL/GenBank/DDBJ databases">
        <title>Georgenia wutianyii sp. nov. and Georgenia *** sp. nov. isolated from plateau pika (Ochotona curzoniae) in the Qinghai-Tibet plateau of China.</title>
        <authorList>
            <person name="Tian Z."/>
        </authorList>
    </citation>
    <scope>NUCLEOTIDE SEQUENCE [LARGE SCALE GENOMIC DNA]</scope>
    <source>
        <strain evidence="2 3">Z446</strain>
    </source>
</reference>
<evidence type="ECO:0000313" key="2">
    <source>
        <dbReference type="EMBL" id="TRW44346.1"/>
    </source>
</evidence>
<keyword evidence="1" id="KW-0378">Hydrolase</keyword>
<dbReference type="Proteomes" id="UP000318693">
    <property type="component" value="Unassembled WGS sequence"/>
</dbReference>